<dbReference type="Gene3D" id="3.60.10.10">
    <property type="entry name" value="Endonuclease/exonuclease/phosphatase"/>
    <property type="match status" value="1"/>
</dbReference>
<dbReference type="EMBL" id="JAFEMO010000008">
    <property type="protein sequence ID" value="KAH7566274.1"/>
    <property type="molecule type" value="Genomic_DNA"/>
</dbReference>
<evidence type="ECO:0000256" key="8">
    <source>
        <dbReference type="PROSITE-ProRule" id="PRU00175"/>
    </source>
</evidence>
<dbReference type="PROSITE" id="PS51435">
    <property type="entry name" value="AP_NUCLEASE_F1_4"/>
    <property type="match status" value="1"/>
</dbReference>
<gene>
    <name evidence="13" type="ORF">JRO89_XS08G0129500</name>
</gene>
<evidence type="ECO:0000256" key="5">
    <source>
        <dbReference type="ARBA" id="ARBA00022833"/>
    </source>
</evidence>
<evidence type="ECO:0000259" key="12">
    <source>
        <dbReference type="PROSITE" id="PS51999"/>
    </source>
</evidence>
<evidence type="ECO:0000256" key="7">
    <source>
        <dbReference type="ARBA" id="ARBA00023242"/>
    </source>
</evidence>
<proteinExistence type="inferred from homology"/>
<keyword evidence="5" id="KW-0862">Zinc</keyword>
<dbReference type="Gene3D" id="3.30.40.10">
    <property type="entry name" value="Zinc/RING finger domain, C3HC4 (zinc finger)"/>
    <property type="match status" value="1"/>
</dbReference>
<keyword evidence="2 9" id="KW-0479">Metal-binding</keyword>
<feature type="compositionally biased region" description="Polar residues" evidence="10">
    <location>
        <begin position="476"/>
        <end position="487"/>
    </location>
</feature>
<keyword evidence="4" id="KW-0378">Hydrolase</keyword>
<keyword evidence="9" id="KW-0227">DNA damage</keyword>
<comment type="similarity">
    <text evidence="1 9">Belongs to the DNA repair enzymes AP/ExoA family.</text>
</comment>
<dbReference type="InterPro" id="IPR036691">
    <property type="entry name" value="Endo/exonu/phosph_ase_sf"/>
</dbReference>
<sequence length="740" mass="82498">MKIVTYNVNGLRQRVSQFGSLLKLLDSFDADIVCFQETKLRRQELKSDLVMADGYESFFSCTRTSDKGRTGYSGVATFCRVKAAFSSTEVALPVAAEEGFTGVLEGSGSGIAQGLEDFGKDELSSVDNEGRCVITDHCHFILFNIYGPRADSDDADRIQFKLLFFKILQKRWESLLCQGRRIFVVGDLNIAPSAIDCCDAGPDFENNLFRRWFRSMLVESGGSFFDVFRAKHPERREAYTCWPSNTGAEQFNYGTRIDHMLCAGSCLHQKHDLEGHNLLTCHVKDCDILIEYKRWKAGNTPRWKGGLNIKLEGSDHAPVYTSLEEVSEIPQHSTPSIASRYLPMICGLQQTLVSMLMKRKAAEQVTHGVSVSSLVHTTTVKSCNSTSVERSFNNYSESDMSPSGFCSPLDQESVGESLKIQEDCKDFSNEATRDAKVTLGSKHINILPGERTNKKPRKSQFSQLSLTSFFQKSPKLSNDVHSSVTDTSLDEVDVPNSHHSNRTLEADCPSSGTNPHEVNSSECSGDRDEQDGKCSLDKEKNNVALLEWRRIQQLMENSIPLCKGHQQPCVARVVKKPGPTLGRRFYVCARAEGPASNPEANCGHYGNHDFRFPGHHASAPRKANHDKLEAIPVFTYGAMPWPSSSTMSSESEICTICLDEYVQEDIVRVLPRCSHMFHKDCIDQWLLKRSFRCPICRDSTIVQSVEITGTFQGYGAAVGNHTFPLVSITFANNGERPSNL</sequence>
<dbReference type="Pfam" id="PF06839">
    <property type="entry name" value="Zn_ribbon_GRF"/>
    <property type="match status" value="1"/>
</dbReference>
<organism evidence="13 14">
    <name type="scientific">Xanthoceras sorbifolium</name>
    <dbReference type="NCBI Taxonomy" id="99658"/>
    <lineage>
        <taxon>Eukaryota</taxon>
        <taxon>Viridiplantae</taxon>
        <taxon>Streptophyta</taxon>
        <taxon>Embryophyta</taxon>
        <taxon>Tracheophyta</taxon>
        <taxon>Spermatophyta</taxon>
        <taxon>Magnoliopsida</taxon>
        <taxon>eudicotyledons</taxon>
        <taxon>Gunneridae</taxon>
        <taxon>Pentapetalae</taxon>
        <taxon>rosids</taxon>
        <taxon>malvids</taxon>
        <taxon>Sapindales</taxon>
        <taxon>Sapindaceae</taxon>
        <taxon>Xanthoceroideae</taxon>
        <taxon>Xanthoceras</taxon>
    </lineage>
</organism>
<evidence type="ECO:0000256" key="6">
    <source>
        <dbReference type="ARBA" id="ARBA00022842"/>
    </source>
</evidence>
<dbReference type="SUPFAM" id="SSF57850">
    <property type="entry name" value="RING/U-box"/>
    <property type="match status" value="1"/>
</dbReference>
<dbReference type="Pfam" id="PF03372">
    <property type="entry name" value="Exo_endo_phos"/>
    <property type="match status" value="1"/>
</dbReference>
<comment type="cofactor">
    <cofactor evidence="9">
        <name>Mg(2+)</name>
        <dbReference type="ChEBI" id="CHEBI:18420"/>
    </cofactor>
    <cofactor evidence="9">
        <name>Mn(2+)</name>
        <dbReference type="ChEBI" id="CHEBI:29035"/>
    </cofactor>
    <text evidence="9">Probably binds two magnesium or manganese ions per subunit.</text>
</comment>
<feature type="region of interest" description="Disordered" evidence="10">
    <location>
        <begin position="476"/>
        <end position="534"/>
    </location>
</feature>
<dbReference type="InterPro" id="IPR010666">
    <property type="entry name" value="Znf_GRF"/>
</dbReference>
<evidence type="ECO:0000256" key="4">
    <source>
        <dbReference type="ARBA" id="ARBA00022801"/>
    </source>
</evidence>
<comment type="caution">
    <text evidence="13">The sequence shown here is derived from an EMBL/GenBank/DDBJ whole genome shotgun (WGS) entry which is preliminary data.</text>
</comment>
<dbReference type="PROSITE" id="PS50089">
    <property type="entry name" value="ZF_RING_2"/>
    <property type="match status" value="1"/>
</dbReference>
<dbReference type="PANTHER" id="PTHR22748">
    <property type="entry name" value="AP ENDONUCLEASE"/>
    <property type="match status" value="1"/>
</dbReference>
<evidence type="ECO:0000256" key="10">
    <source>
        <dbReference type="SAM" id="MobiDB-lite"/>
    </source>
</evidence>
<dbReference type="InterPro" id="IPR004808">
    <property type="entry name" value="AP_endonuc_1"/>
</dbReference>
<dbReference type="EC" id="3.1.-.-" evidence="9"/>
<dbReference type="PANTHER" id="PTHR22748:SF4">
    <property type="entry name" value="DNA-(APURINIC OR APYRIMIDINIC SITE) ENDONUCLEASE 2"/>
    <property type="match status" value="1"/>
</dbReference>
<evidence type="ECO:0000256" key="1">
    <source>
        <dbReference type="ARBA" id="ARBA00007092"/>
    </source>
</evidence>
<protein>
    <recommendedName>
        <fullName evidence="9">DNA-(apurinic or apyrimidinic site) endonuclease</fullName>
        <ecNumber evidence="9">3.1.-.-</ecNumber>
    </recommendedName>
</protein>
<dbReference type="InterPro" id="IPR005135">
    <property type="entry name" value="Endo/exonuclease/phosphatase"/>
</dbReference>
<dbReference type="SMART" id="SM00184">
    <property type="entry name" value="RING"/>
    <property type="match status" value="1"/>
</dbReference>
<dbReference type="SUPFAM" id="SSF56219">
    <property type="entry name" value="DNase I-like"/>
    <property type="match status" value="1"/>
</dbReference>
<feature type="domain" description="RING-type" evidence="11">
    <location>
        <begin position="654"/>
        <end position="697"/>
    </location>
</feature>
<name>A0ABQ8HPL9_9ROSI</name>
<evidence type="ECO:0000313" key="14">
    <source>
        <dbReference type="Proteomes" id="UP000827721"/>
    </source>
</evidence>
<dbReference type="Pfam" id="PF13639">
    <property type="entry name" value="zf-RING_2"/>
    <property type="match status" value="1"/>
</dbReference>
<evidence type="ECO:0000313" key="13">
    <source>
        <dbReference type="EMBL" id="KAH7566274.1"/>
    </source>
</evidence>
<evidence type="ECO:0000256" key="9">
    <source>
        <dbReference type="RuleBase" id="RU362131"/>
    </source>
</evidence>
<keyword evidence="9" id="KW-0234">DNA repair</keyword>
<keyword evidence="7" id="KW-0539">Nucleus</keyword>
<evidence type="ECO:0000256" key="3">
    <source>
        <dbReference type="ARBA" id="ARBA00022771"/>
    </source>
</evidence>
<keyword evidence="6 9" id="KW-0460">Magnesium</keyword>
<feature type="compositionally biased region" description="Polar residues" evidence="10">
    <location>
        <begin position="510"/>
        <end position="523"/>
    </location>
</feature>
<dbReference type="InterPro" id="IPR013083">
    <property type="entry name" value="Znf_RING/FYVE/PHD"/>
</dbReference>
<evidence type="ECO:0000259" key="11">
    <source>
        <dbReference type="PROSITE" id="PS50089"/>
    </source>
</evidence>
<keyword evidence="3 8" id="KW-0863">Zinc-finger</keyword>
<accession>A0ABQ8HPL9</accession>
<keyword evidence="14" id="KW-1185">Reference proteome</keyword>
<dbReference type="PROSITE" id="PS51999">
    <property type="entry name" value="ZF_GRF"/>
    <property type="match status" value="1"/>
</dbReference>
<dbReference type="Proteomes" id="UP000827721">
    <property type="component" value="Unassembled WGS sequence"/>
</dbReference>
<dbReference type="InterPro" id="IPR001841">
    <property type="entry name" value="Znf_RING"/>
</dbReference>
<reference evidence="13 14" key="1">
    <citation type="submission" date="2021-02" db="EMBL/GenBank/DDBJ databases">
        <title>Plant Genome Project.</title>
        <authorList>
            <person name="Zhang R.-G."/>
        </authorList>
    </citation>
    <scope>NUCLEOTIDE SEQUENCE [LARGE SCALE GENOMIC DNA]</scope>
    <source>
        <tissue evidence="13">Leaves</tissue>
    </source>
</reference>
<evidence type="ECO:0000256" key="2">
    <source>
        <dbReference type="ARBA" id="ARBA00022723"/>
    </source>
</evidence>
<feature type="compositionally biased region" description="Basic and acidic residues" evidence="10">
    <location>
        <begin position="524"/>
        <end position="534"/>
    </location>
</feature>
<feature type="domain" description="GRF-type" evidence="12">
    <location>
        <begin position="562"/>
        <end position="611"/>
    </location>
</feature>
<dbReference type="NCBIfam" id="TIGR00633">
    <property type="entry name" value="xth"/>
    <property type="match status" value="1"/>
</dbReference>